<sequence>MISSQRQSQKATEITFYVHCEWHCQRDSAI</sequence>
<keyword evidence="2" id="KW-1185">Reference proteome</keyword>
<dbReference type="Proteomes" id="UP001164929">
    <property type="component" value="Chromosome 18"/>
</dbReference>
<protein>
    <submittedName>
        <fullName evidence="1">Uncharacterized protein</fullName>
    </submittedName>
</protein>
<gene>
    <name evidence="1" type="ORF">NC653_039934</name>
</gene>
<proteinExistence type="predicted"/>
<comment type="caution">
    <text evidence="1">The sequence shown here is derived from an EMBL/GenBank/DDBJ whole genome shotgun (WGS) entry which is preliminary data.</text>
</comment>
<evidence type="ECO:0000313" key="2">
    <source>
        <dbReference type="Proteomes" id="UP001164929"/>
    </source>
</evidence>
<name>A0AAD6LCK4_9ROSI</name>
<accession>A0AAD6LCK4</accession>
<dbReference type="AlphaFoldDB" id="A0AAD6LCK4"/>
<reference evidence="1 2" key="1">
    <citation type="journal article" date="2023" name="Mol. Ecol. Resour.">
        <title>Chromosome-level genome assembly of a triploid poplar Populus alba 'Berolinensis'.</title>
        <authorList>
            <person name="Chen S."/>
            <person name="Yu Y."/>
            <person name="Wang X."/>
            <person name="Wang S."/>
            <person name="Zhang T."/>
            <person name="Zhou Y."/>
            <person name="He R."/>
            <person name="Meng N."/>
            <person name="Wang Y."/>
            <person name="Liu W."/>
            <person name="Liu Z."/>
            <person name="Liu J."/>
            <person name="Guo Q."/>
            <person name="Huang H."/>
            <person name="Sederoff R.R."/>
            <person name="Wang G."/>
            <person name="Qu G."/>
            <person name="Chen S."/>
        </authorList>
    </citation>
    <scope>NUCLEOTIDE SEQUENCE [LARGE SCALE GENOMIC DNA]</scope>
    <source>
        <strain evidence="1">SC-2020</strain>
    </source>
</reference>
<evidence type="ECO:0000313" key="1">
    <source>
        <dbReference type="EMBL" id="KAJ6958129.1"/>
    </source>
</evidence>
<organism evidence="1 2">
    <name type="scientific">Populus alba x Populus x berolinensis</name>
    <dbReference type="NCBI Taxonomy" id="444605"/>
    <lineage>
        <taxon>Eukaryota</taxon>
        <taxon>Viridiplantae</taxon>
        <taxon>Streptophyta</taxon>
        <taxon>Embryophyta</taxon>
        <taxon>Tracheophyta</taxon>
        <taxon>Spermatophyta</taxon>
        <taxon>Magnoliopsida</taxon>
        <taxon>eudicotyledons</taxon>
        <taxon>Gunneridae</taxon>
        <taxon>Pentapetalae</taxon>
        <taxon>rosids</taxon>
        <taxon>fabids</taxon>
        <taxon>Malpighiales</taxon>
        <taxon>Salicaceae</taxon>
        <taxon>Saliceae</taxon>
        <taxon>Populus</taxon>
    </lineage>
</organism>
<dbReference type="EMBL" id="JAQIZT010000018">
    <property type="protein sequence ID" value="KAJ6958129.1"/>
    <property type="molecule type" value="Genomic_DNA"/>
</dbReference>